<keyword evidence="1" id="KW-0328">Glycosyltransferase</keyword>
<evidence type="ECO:0000313" key="4">
    <source>
        <dbReference type="EMBL" id="BDS07641.1"/>
    </source>
</evidence>
<evidence type="ECO:0000256" key="3">
    <source>
        <dbReference type="ARBA" id="ARBA00022723"/>
    </source>
</evidence>
<dbReference type="Pfam" id="PF01501">
    <property type="entry name" value="Glyco_transf_8"/>
    <property type="match status" value="1"/>
</dbReference>
<dbReference type="InterPro" id="IPR002495">
    <property type="entry name" value="Glyco_trans_8"/>
</dbReference>
<evidence type="ECO:0008006" key="5">
    <source>
        <dbReference type="Google" id="ProtNLM"/>
    </source>
</evidence>
<dbReference type="GO" id="GO:0046872">
    <property type="term" value="F:metal ion binding"/>
    <property type="evidence" value="ECO:0007669"/>
    <property type="project" value="UniProtKB-KW"/>
</dbReference>
<dbReference type="SUPFAM" id="SSF53448">
    <property type="entry name" value="Nucleotide-diphospho-sugar transferases"/>
    <property type="match status" value="1"/>
</dbReference>
<proteinExistence type="predicted"/>
<keyword evidence="2" id="KW-0808">Transferase</keyword>
<accession>A0AAT9FNS1</accession>
<dbReference type="AlphaFoldDB" id="A0AAT9FNS1"/>
<dbReference type="InterPro" id="IPR029044">
    <property type="entry name" value="Nucleotide-diphossugar_trans"/>
</dbReference>
<keyword evidence="3" id="KW-0479">Metal-binding</keyword>
<organism evidence="4">
    <name type="scientific">Oceaniferula spumae</name>
    <dbReference type="NCBI Taxonomy" id="2979115"/>
    <lineage>
        <taxon>Bacteria</taxon>
        <taxon>Pseudomonadati</taxon>
        <taxon>Verrucomicrobiota</taxon>
        <taxon>Verrucomicrobiia</taxon>
        <taxon>Verrucomicrobiales</taxon>
        <taxon>Verrucomicrobiaceae</taxon>
        <taxon>Oceaniferula</taxon>
    </lineage>
</organism>
<gene>
    <name evidence="4" type="ORF">NT6N_26810</name>
</gene>
<dbReference type="PANTHER" id="PTHR13778:SF47">
    <property type="entry name" value="LIPOPOLYSACCHARIDE 1,3-GALACTOSYLTRANSFERASE"/>
    <property type="match status" value="1"/>
</dbReference>
<dbReference type="KEGG" id="osu:NT6N_26810"/>
<evidence type="ECO:0000256" key="2">
    <source>
        <dbReference type="ARBA" id="ARBA00022679"/>
    </source>
</evidence>
<evidence type="ECO:0000256" key="1">
    <source>
        <dbReference type="ARBA" id="ARBA00022676"/>
    </source>
</evidence>
<name>A0AAT9FNS1_9BACT</name>
<dbReference type="Gene3D" id="3.90.550.10">
    <property type="entry name" value="Spore Coat Polysaccharide Biosynthesis Protein SpsA, Chain A"/>
    <property type="match status" value="1"/>
</dbReference>
<dbReference type="GO" id="GO:0016757">
    <property type="term" value="F:glycosyltransferase activity"/>
    <property type="evidence" value="ECO:0007669"/>
    <property type="project" value="UniProtKB-KW"/>
</dbReference>
<protein>
    <recommendedName>
        <fullName evidence="5">Glycosyltransferase family 8 protein</fullName>
    </recommendedName>
</protein>
<dbReference type="EMBL" id="AP026866">
    <property type="protein sequence ID" value="BDS07641.1"/>
    <property type="molecule type" value="Genomic_DNA"/>
</dbReference>
<sequence length="357" mass="41018">MESDTILENRPFHIAFCANERFFPGLAVSLHSALLNITKGLGVKVYIVDAGLSDESKSSLCARYINRPEIEIEFLDWPRKLFKNVKVVNYHISSYLRLSLPELLDVKHLLYLDSDTIVFDDISKILAELKASPHPLAASPDWETKSPAQDSALIAKHAGVEHCDTYFNAGVLTLDLEALRDERFASRACKLLSELGDHASYADQSAFNALLAERWYELGKEWNTPSWAFDKQLENKLPSILHYTNSAPWLTRKYTPAQALFERIARDLDVDLPRPETSLPQSCVNAVILWLISPLRFFFHLWREASIWIKEGGDTDRRSLNIAVYWFEYFIYGPIKIVRYWIRIRMINNPSFSIFTG</sequence>
<dbReference type="PANTHER" id="PTHR13778">
    <property type="entry name" value="GLYCOSYLTRANSFERASE 8 DOMAIN-CONTAINING PROTEIN"/>
    <property type="match status" value="1"/>
</dbReference>
<dbReference type="InterPro" id="IPR050748">
    <property type="entry name" value="Glycosyltrans_8_dom-fam"/>
</dbReference>
<reference evidence="4" key="1">
    <citation type="submission" date="2024-07" db="EMBL/GenBank/DDBJ databases">
        <title>Complete genome sequence of Verrucomicrobiaceae bacterium NT6N.</title>
        <authorList>
            <person name="Huang C."/>
            <person name="Takami H."/>
            <person name="Hamasaki K."/>
        </authorList>
    </citation>
    <scope>NUCLEOTIDE SEQUENCE</scope>
    <source>
        <strain evidence="4">NT6N</strain>
    </source>
</reference>